<feature type="transmembrane region" description="Helical" evidence="1">
    <location>
        <begin position="90"/>
        <end position="110"/>
    </location>
</feature>
<feature type="transmembrane region" description="Helical" evidence="1">
    <location>
        <begin position="51"/>
        <end position="78"/>
    </location>
</feature>
<keyword evidence="1" id="KW-1133">Transmembrane helix</keyword>
<dbReference type="Proteomes" id="UP000293865">
    <property type="component" value="Unassembled WGS sequence"/>
</dbReference>
<keyword evidence="1" id="KW-0812">Transmembrane</keyword>
<accession>A0A4Q2L4U8</accession>
<sequence length="131" mass="14364">MSEDTVAPNATRRWLASVAVYATVGVWVSFAILWLVWWLPVYVWRQSFTLFFYPAFLSVWLVLEIAAIVAVVSGAVALSLRAAPEKRGAVIVAVTAAAVFVLISFFALWFGNAPLALFGISIDEWITGVPD</sequence>
<dbReference type="RefSeq" id="WP_129518956.1">
    <property type="nucleotide sequence ID" value="NZ_SDPN01000001.1"/>
</dbReference>
<proteinExistence type="predicted"/>
<comment type="caution">
    <text evidence="2">The sequence shown here is derived from an EMBL/GenBank/DDBJ whole genome shotgun (WGS) entry which is preliminary data.</text>
</comment>
<organism evidence="2 3">
    <name type="scientific">Agromyces albus</name>
    <dbReference type="NCBI Taxonomy" id="205332"/>
    <lineage>
        <taxon>Bacteria</taxon>
        <taxon>Bacillati</taxon>
        <taxon>Actinomycetota</taxon>
        <taxon>Actinomycetes</taxon>
        <taxon>Micrococcales</taxon>
        <taxon>Microbacteriaceae</taxon>
        <taxon>Agromyces</taxon>
    </lineage>
</organism>
<evidence type="ECO:0000256" key="1">
    <source>
        <dbReference type="SAM" id="Phobius"/>
    </source>
</evidence>
<dbReference type="EMBL" id="SDPN01000001">
    <property type="protein sequence ID" value="RXZ73254.1"/>
    <property type="molecule type" value="Genomic_DNA"/>
</dbReference>
<evidence type="ECO:0000313" key="3">
    <source>
        <dbReference type="Proteomes" id="UP000293865"/>
    </source>
</evidence>
<dbReference type="AlphaFoldDB" id="A0A4Q2L4U8"/>
<keyword evidence="1" id="KW-0472">Membrane</keyword>
<gene>
    <name evidence="2" type="ORF">ESP51_00695</name>
</gene>
<name>A0A4Q2L4U8_9MICO</name>
<keyword evidence="3" id="KW-1185">Reference proteome</keyword>
<feature type="transmembrane region" description="Helical" evidence="1">
    <location>
        <begin position="18"/>
        <end position="39"/>
    </location>
</feature>
<protein>
    <submittedName>
        <fullName evidence="2">Uncharacterized protein</fullName>
    </submittedName>
</protein>
<evidence type="ECO:0000313" key="2">
    <source>
        <dbReference type="EMBL" id="RXZ73254.1"/>
    </source>
</evidence>
<reference evidence="2 3" key="1">
    <citation type="submission" date="2019-01" db="EMBL/GenBank/DDBJ databases">
        <title>Agromyces.</title>
        <authorList>
            <person name="Li J."/>
        </authorList>
    </citation>
    <scope>NUCLEOTIDE SEQUENCE [LARGE SCALE GENOMIC DNA]</scope>
    <source>
        <strain evidence="2 3">DSM 15934</strain>
    </source>
</reference>